<evidence type="ECO:0000313" key="3">
    <source>
        <dbReference type="Proteomes" id="UP000831532"/>
    </source>
</evidence>
<sequence length="57" mass="6315">MSIGFNDRNLPKTQQEACGPTGAEMAKRQEEFFAFGTRFVKDPSMAPGEVKIVPPEK</sequence>
<organism evidence="2 3">
    <name type="scientific">Massilia violaceinigra</name>
    <dbReference type="NCBI Taxonomy" id="2045208"/>
    <lineage>
        <taxon>Bacteria</taxon>
        <taxon>Pseudomonadati</taxon>
        <taxon>Pseudomonadota</taxon>
        <taxon>Betaproteobacteria</taxon>
        <taxon>Burkholderiales</taxon>
        <taxon>Oxalobacteraceae</taxon>
        <taxon>Telluria group</taxon>
        <taxon>Massilia</taxon>
    </lineage>
</organism>
<evidence type="ECO:0000256" key="1">
    <source>
        <dbReference type="SAM" id="MobiDB-lite"/>
    </source>
</evidence>
<evidence type="ECO:0000313" key="2">
    <source>
        <dbReference type="EMBL" id="UOD28772.1"/>
    </source>
</evidence>
<name>A0ABY4A1Z8_9BURK</name>
<dbReference type="RefSeq" id="WP_243489918.1">
    <property type="nucleotide sequence ID" value="NZ_CP063361.1"/>
</dbReference>
<reference evidence="2 3" key="1">
    <citation type="submission" date="2020-10" db="EMBL/GenBank/DDBJ databases">
        <title>Genome analysis of Massilia species.</title>
        <authorList>
            <person name="Jung D.-H."/>
        </authorList>
    </citation>
    <scope>NUCLEOTIDE SEQUENCE [LARGE SCALE GENOMIC DNA]</scope>
    <source>
        <strain evidence="3">sipir</strain>
    </source>
</reference>
<dbReference type="Proteomes" id="UP000831532">
    <property type="component" value="Chromosome"/>
</dbReference>
<accession>A0ABY4A1Z8</accession>
<keyword evidence="3" id="KW-1185">Reference proteome</keyword>
<protein>
    <submittedName>
        <fullName evidence="2">Uncharacterized protein</fullName>
    </submittedName>
</protein>
<dbReference type="EMBL" id="CP063361">
    <property type="protein sequence ID" value="UOD28772.1"/>
    <property type="molecule type" value="Genomic_DNA"/>
</dbReference>
<feature type="region of interest" description="Disordered" evidence="1">
    <location>
        <begin position="1"/>
        <end position="22"/>
    </location>
</feature>
<proteinExistence type="predicted"/>
<gene>
    <name evidence="2" type="ORF">INH39_25525</name>
</gene>